<protein>
    <submittedName>
        <fullName evidence="8">DoxX family protein</fullName>
    </submittedName>
</protein>
<dbReference type="AlphaFoldDB" id="A0A7W1WN22"/>
<feature type="transmembrane region" description="Helical" evidence="7">
    <location>
        <begin position="104"/>
        <end position="126"/>
    </location>
</feature>
<comment type="subcellular location">
    <subcellularLocation>
        <location evidence="1">Cell membrane</location>
        <topology evidence="1">Multi-pass membrane protein</topology>
    </subcellularLocation>
</comment>
<comment type="similarity">
    <text evidence="2">Belongs to the DoxX family.</text>
</comment>
<evidence type="ECO:0000313" key="9">
    <source>
        <dbReference type="Proteomes" id="UP000535491"/>
    </source>
</evidence>
<evidence type="ECO:0000313" key="8">
    <source>
        <dbReference type="EMBL" id="MBA4492906.1"/>
    </source>
</evidence>
<feature type="transmembrane region" description="Helical" evidence="7">
    <location>
        <begin position="74"/>
        <end position="92"/>
    </location>
</feature>
<keyword evidence="4 7" id="KW-0812">Transmembrane</keyword>
<name>A0A7W1WN22_9BACL</name>
<keyword evidence="5 7" id="KW-1133">Transmembrane helix</keyword>
<keyword evidence="6 7" id="KW-0472">Membrane</keyword>
<gene>
    <name evidence="8" type="ORF">H1191_01080</name>
</gene>
<dbReference type="PANTHER" id="PTHR33452">
    <property type="entry name" value="OXIDOREDUCTASE CATD-RELATED"/>
    <property type="match status" value="1"/>
</dbReference>
<dbReference type="EMBL" id="JACEIQ010000001">
    <property type="protein sequence ID" value="MBA4492906.1"/>
    <property type="molecule type" value="Genomic_DNA"/>
</dbReference>
<reference evidence="8 9" key="1">
    <citation type="submission" date="2020-07" db="EMBL/GenBank/DDBJ databases">
        <authorList>
            <person name="Feng H."/>
        </authorList>
    </citation>
    <scope>NUCLEOTIDE SEQUENCE [LARGE SCALE GENOMIC DNA]</scope>
    <source>
        <strain evidence="9">s-10</strain>
    </source>
</reference>
<dbReference type="Pfam" id="PF07681">
    <property type="entry name" value="DoxX"/>
    <property type="match status" value="1"/>
</dbReference>
<dbReference type="InterPro" id="IPR032808">
    <property type="entry name" value="DoxX"/>
</dbReference>
<evidence type="ECO:0000256" key="7">
    <source>
        <dbReference type="SAM" id="Phobius"/>
    </source>
</evidence>
<dbReference type="InterPro" id="IPR051907">
    <property type="entry name" value="DoxX-like_oxidoreductase"/>
</dbReference>
<proteinExistence type="inferred from homology"/>
<keyword evidence="3" id="KW-1003">Cell membrane</keyword>
<keyword evidence="9" id="KW-1185">Reference proteome</keyword>
<accession>A0A7W1WN22</accession>
<dbReference type="Proteomes" id="UP000535491">
    <property type="component" value="Unassembled WGS sequence"/>
</dbReference>
<dbReference type="PANTHER" id="PTHR33452:SF10">
    <property type="entry name" value="OXIDOREDUCTASE MHQP-RELATED"/>
    <property type="match status" value="1"/>
</dbReference>
<sequence>MADIGLLIIRLIVGLTFMGHGAQKLFGWFGGHGLKGTAGWLESIGIRPGLLMAVLAGLGELIGGALFASGILMTFASFLIVVTMLVGIFMVHGKNGYWATQGGFEYNLVLIAVAIGLALTGPGSYIPWG</sequence>
<dbReference type="GO" id="GO:0005886">
    <property type="term" value="C:plasma membrane"/>
    <property type="evidence" value="ECO:0007669"/>
    <property type="project" value="UniProtKB-SubCell"/>
</dbReference>
<dbReference type="RefSeq" id="WP_181750132.1">
    <property type="nucleotide sequence ID" value="NZ_JACEIQ010000001.1"/>
</dbReference>
<evidence type="ECO:0000256" key="3">
    <source>
        <dbReference type="ARBA" id="ARBA00022475"/>
    </source>
</evidence>
<evidence type="ECO:0000256" key="4">
    <source>
        <dbReference type="ARBA" id="ARBA00022692"/>
    </source>
</evidence>
<evidence type="ECO:0000256" key="1">
    <source>
        <dbReference type="ARBA" id="ARBA00004651"/>
    </source>
</evidence>
<feature type="transmembrane region" description="Helical" evidence="7">
    <location>
        <begin position="6"/>
        <end position="29"/>
    </location>
</feature>
<evidence type="ECO:0000256" key="6">
    <source>
        <dbReference type="ARBA" id="ARBA00023136"/>
    </source>
</evidence>
<evidence type="ECO:0000256" key="2">
    <source>
        <dbReference type="ARBA" id="ARBA00006679"/>
    </source>
</evidence>
<organism evidence="8 9">
    <name type="scientific">Paenactinomyces guangxiensis</name>
    <dbReference type="NCBI Taxonomy" id="1490290"/>
    <lineage>
        <taxon>Bacteria</taxon>
        <taxon>Bacillati</taxon>
        <taxon>Bacillota</taxon>
        <taxon>Bacilli</taxon>
        <taxon>Bacillales</taxon>
        <taxon>Thermoactinomycetaceae</taxon>
        <taxon>Paenactinomyces</taxon>
    </lineage>
</organism>
<comment type="caution">
    <text evidence="8">The sequence shown here is derived from an EMBL/GenBank/DDBJ whole genome shotgun (WGS) entry which is preliminary data.</text>
</comment>
<feature type="transmembrane region" description="Helical" evidence="7">
    <location>
        <begin position="50"/>
        <end position="68"/>
    </location>
</feature>
<evidence type="ECO:0000256" key="5">
    <source>
        <dbReference type="ARBA" id="ARBA00022989"/>
    </source>
</evidence>